<keyword evidence="4" id="KW-1185">Reference proteome</keyword>
<sequence>MLLRSSTFFFWSLLAIGIGSLALLLYQSSIASEAAPWAIFTNQALTNVLFKSRFGVIWLFRIFLLLIASLIWFVSRRIIADRQDPLNELWGFLLLIGIAIMFTTSLDSHAASRQDLWFMIPADVLHMLGAGFLVGG</sequence>
<accession>A0A402AJ49</accession>
<dbReference type="PANTHER" id="PTHR34820:SF4">
    <property type="entry name" value="INNER MEMBRANE PROTEIN YEBZ"/>
    <property type="match status" value="1"/>
</dbReference>
<reference evidence="4" key="1">
    <citation type="submission" date="2018-12" db="EMBL/GenBank/DDBJ databases">
        <title>Tengunoibacter tsumagoiensis gen. nov., sp. nov., Dictyobacter kobayashii sp. nov., D. alpinus sp. nov., and D. joshuensis sp. nov. and description of Dictyobacteraceae fam. nov. within the order Ktedonobacterales isolated from Tengu-no-mugimeshi.</title>
        <authorList>
            <person name="Wang C.M."/>
            <person name="Zheng Y."/>
            <person name="Sakai Y."/>
            <person name="Toyoda A."/>
            <person name="Minakuchi Y."/>
            <person name="Abe K."/>
            <person name="Yokota A."/>
            <person name="Yabe S."/>
        </authorList>
    </citation>
    <scope>NUCLEOTIDE SEQUENCE [LARGE SCALE GENOMIC DNA]</scope>
    <source>
        <strain evidence="4">Uno11</strain>
    </source>
</reference>
<dbReference type="GO" id="GO:0030313">
    <property type="term" value="C:cell envelope"/>
    <property type="evidence" value="ECO:0007669"/>
    <property type="project" value="UniProtKB-SubCell"/>
</dbReference>
<comment type="caution">
    <text evidence="3">The sequence shown here is derived from an EMBL/GenBank/DDBJ whole genome shotgun (WGS) entry which is preliminary data.</text>
</comment>
<keyword evidence="2" id="KW-0812">Transmembrane</keyword>
<proteinExistence type="predicted"/>
<dbReference type="GO" id="GO:0005886">
    <property type="term" value="C:plasma membrane"/>
    <property type="evidence" value="ECO:0007669"/>
    <property type="project" value="TreeGrafter"/>
</dbReference>
<evidence type="ECO:0008006" key="5">
    <source>
        <dbReference type="Google" id="ProtNLM"/>
    </source>
</evidence>
<gene>
    <name evidence="3" type="ORF">KDK_28930</name>
</gene>
<feature type="transmembrane region" description="Helical" evidence="2">
    <location>
        <begin position="55"/>
        <end position="74"/>
    </location>
</feature>
<protein>
    <recommendedName>
        <fullName evidence="5">Copper resistance protein D domain-containing protein</fullName>
    </recommendedName>
</protein>
<feature type="transmembrane region" description="Helical" evidence="2">
    <location>
        <begin position="86"/>
        <end position="104"/>
    </location>
</feature>
<dbReference type="PANTHER" id="PTHR34820">
    <property type="entry name" value="INNER MEMBRANE PROTEIN YEBZ"/>
    <property type="match status" value="1"/>
</dbReference>
<keyword evidence="2" id="KW-1133">Transmembrane helix</keyword>
<dbReference type="EMBL" id="BIFS01000001">
    <property type="protein sequence ID" value="GCE19093.1"/>
    <property type="molecule type" value="Genomic_DNA"/>
</dbReference>
<dbReference type="Proteomes" id="UP000287188">
    <property type="component" value="Unassembled WGS sequence"/>
</dbReference>
<feature type="transmembrane region" description="Helical" evidence="2">
    <location>
        <begin position="116"/>
        <end position="135"/>
    </location>
</feature>
<comment type="subcellular location">
    <subcellularLocation>
        <location evidence="1">Cell envelope</location>
    </subcellularLocation>
</comment>
<dbReference type="AlphaFoldDB" id="A0A402AJ49"/>
<evidence type="ECO:0000256" key="2">
    <source>
        <dbReference type="SAM" id="Phobius"/>
    </source>
</evidence>
<evidence type="ECO:0000313" key="3">
    <source>
        <dbReference type="EMBL" id="GCE19093.1"/>
    </source>
</evidence>
<dbReference type="GO" id="GO:0006825">
    <property type="term" value="P:copper ion transport"/>
    <property type="evidence" value="ECO:0007669"/>
    <property type="project" value="InterPro"/>
</dbReference>
<dbReference type="InterPro" id="IPR032694">
    <property type="entry name" value="CopC/D"/>
</dbReference>
<name>A0A402AJ49_9CHLR</name>
<evidence type="ECO:0000256" key="1">
    <source>
        <dbReference type="ARBA" id="ARBA00004196"/>
    </source>
</evidence>
<keyword evidence="2" id="KW-0472">Membrane</keyword>
<evidence type="ECO:0000313" key="4">
    <source>
        <dbReference type="Proteomes" id="UP000287188"/>
    </source>
</evidence>
<organism evidence="3 4">
    <name type="scientific">Dictyobacter kobayashii</name>
    <dbReference type="NCBI Taxonomy" id="2014872"/>
    <lineage>
        <taxon>Bacteria</taxon>
        <taxon>Bacillati</taxon>
        <taxon>Chloroflexota</taxon>
        <taxon>Ktedonobacteria</taxon>
        <taxon>Ktedonobacterales</taxon>
        <taxon>Dictyobacteraceae</taxon>
        <taxon>Dictyobacter</taxon>
    </lineage>
</organism>